<gene>
    <name evidence="1" type="ORF">G7066_11520</name>
</gene>
<protein>
    <submittedName>
        <fullName evidence="1">Uncharacterized protein</fullName>
    </submittedName>
</protein>
<keyword evidence="2" id="KW-1185">Reference proteome</keyword>
<reference evidence="1 2" key="1">
    <citation type="submission" date="2020-03" db="EMBL/GenBank/DDBJ databases">
        <title>Leucobacter sp. nov., isolated from beetles.</title>
        <authorList>
            <person name="Hyun D.-W."/>
            <person name="Bae J.-W."/>
        </authorList>
    </citation>
    <scope>NUCLEOTIDE SEQUENCE [LARGE SCALE GENOMIC DNA]</scope>
    <source>
        <strain evidence="1 2">HDW9A</strain>
    </source>
</reference>
<dbReference type="RefSeq" id="WP_166331215.1">
    <property type="nucleotide sequence ID" value="NZ_CP049933.1"/>
</dbReference>
<evidence type="ECO:0000313" key="2">
    <source>
        <dbReference type="Proteomes" id="UP000503441"/>
    </source>
</evidence>
<accession>A0ABX6JXT6</accession>
<proteinExistence type="predicted"/>
<name>A0ABX6JXT6_9MICO</name>
<dbReference type="EMBL" id="CP049933">
    <property type="protein sequence ID" value="QIM19038.1"/>
    <property type="molecule type" value="Genomic_DNA"/>
</dbReference>
<organism evidence="1 2">
    <name type="scientific">Leucobacter coleopterorum</name>
    <dbReference type="NCBI Taxonomy" id="2714933"/>
    <lineage>
        <taxon>Bacteria</taxon>
        <taxon>Bacillati</taxon>
        <taxon>Actinomycetota</taxon>
        <taxon>Actinomycetes</taxon>
        <taxon>Micrococcales</taxon>
        <taxon>Microbacteriaceae</taxon>
        <taxon>Leucobacter</taxon>
    </lineage>
</organism>
<dbReference type="Proteomes" id="UP000503441">
    <property type="component" value="Chromosome"/>
</dbReference>
<sequence length="142" mass="15512">MRAFTVLIATLTGTVITEHPRTYGATSTMVHDPAQLIPGLSRKPGALRNSPLRQHLPPELLHVFDQADPHETRRLLRILQHVSGQAGFQAMVEVMAKIAAGGRTINQAEVEMGATRTTEPAQPGAGRVDLRVYDRLTERTSA</sequence>
<evidence type="ECO:0000313" key="1">
    <source>
        <dbReference type="EMBL" id="QIM19038.1"/>
    </source>
</evidence>